<accession>A0ABQ9KU56</accession>
<evidence type="ECO:0000313" key="2">
    <source>
        <dbReference type="Proteomes" id="UP001174677"/>
    </source>
</evidence>
<gene>
    <name evidence="1" type="ORF">P3X46_029110</name>
</gene>
<sequence>MASKYEIRSISLPPRSHPTALSIEENLNKLKTWEASSTSTSGSICIGLSGLEDLCIGVNHLFNMSSTQEVLSYYQKEKCLHNLLDGSVRILDICGITRDVMLQFKDQVQALQSALRRRKGYSSIEGSIASYSCFTKKMKKEAKKSIAVLKQMGSKLKASPLQDHHLIQLFKEVIAMSSSVFQSLFSFLSTSKPKQNRWSMVSKLMQKGAQACEEKQEIVNQLESVDAALSEKPHFGQMQIAQKRLEALEISIQDIENCLESVFKHLIKTRASILNIISQ</sequence>
<dbReference type="PANTHER" id="PTHR33070">
    <property type="entry name" value="OS06G0725500 PROTEIN"/>
    <property type="match status" value="1"/>
</dbReference>
<evidence type="ECO:0000313" key="1">
    <source>
        <dbReference type="EMBL" id="KAJ9146895.1"/>
    </source>
</evidence>
<protein>
    <submittedName>
        <fullName evidence="1">Uncharacterized protein</fullName>
    </submittedName>
</protein>
<proteinExistence type="predicted"/>
<comment type="caution">
    <text evidence="1">The sequence shown here is derived from an EMBL/GenBank/DDBJ whole genome shotgun (WGS) entry which is preliminary data.</text>
</comment>
<dbReference type="Pfam" id="PF03087">
    <property type="entry name" value="BPS1"/>
    <property type="match status" value="1"/>
</dbReference>
<dbReference type="Proteomes" id="UP001174677">
    <property type="component" value="Chromosome 16"/>
</dbReference>
<name>A0ABQ9KU56_HEVBR</name>
<dbReference type="PANTHER" id="PTHR33070:SF109">
    <property type="entry name" value="DOMAIN PROTEIN, PUTATIVE (DUF241)-RELATED"/>
    <property type="match status" value="1"/>
</dbReference>
<reference evidence="1" key="1">
    <citation type="journal article" date="2023" name="Plant Biotechnol. J.">
        <title>Chromosome-level wild Hevea brasiliensis genome provides new tools for genomic-assisted breeding and valuable loci to elevate rubber yield.</title>
        <authorList>
            <person name="Cheng H."/>
            <person name="Song X."/>
            <person name="Hu Y."/>
            <person name="Wu T."/>
            <person name="Yang Q."/>
            <person name="An Z."/>
            <person name="Feng S."/>
            <person name="Deng Z."/>
            <person name="Wu W."/>
            <person name="Zeng X."/>
            <person name="Tu M."/>
            <person name="Wang X."/>
            <person name="Huang H."/>
        </authorList>
    </citation>
    <scope>NUCLEOTIDE SEQUENCE</scope>
    <source>
        <strain evidence="1">MT/VB/25A 57/8</strain>
    </source>
</reference>
<dbReference type="EMBL" id="JARPOI010000016">
    <property type="protein sequence ID" value="KAJ9146895.1"/>
    <property type="molecule type" value="Genomic_DNA"/>
</dbReference>
<dbReference type="InterPro" id="IPR004320">
    <property type="entry name" value="BPS1_pln"/>
</dbReference>
<keyword evidence="2" id="KW-1185">Reference proteome</keyword>
<organism evidence="1 2">
    <name type="scientific">Hevea brasiliensis</name>
    <name type="common">Para rubber tree</name>
    <name type="synonym">Siphonia brasiliensis</name>
    <dbReference type="NCBI Taxonomy" id="3981"/>
    <lineage>
        <taxon>Eukaryota</taxon>
        <taxon>Viridiplantae</taxon>
        <taxon>Streptophyta</taxon>
        <taxon>Embryophyta</taxon>
        <taxon>Tracheophyta</taxon>
        <taxon>Spermatophyta</taxon>
        <taxon>Magnoliopsida</taxon>
        <taxon>eudicotyledons</taxon>
        <taxon>Gunneridae</taxon>
        <taxon>Pentapetalae</taxon>
        <taxon>rosids</taxon>
        <taxon>fabids</taxon>
        <taxon>Malpighiales</taxon>
        <taxon>Euphorbiaceae</taxon>
        <taxon>Crotonoideae</taxon>
        <taxon>Micrandreae</taxon>
        <taxon>Hevea</taxon>
    </lineage>
</organism>